<dbReference type="Pfam" id="PF08282">
    <property type="entry name" value="Hydrolase_3"/>
    <property type="match status" value="1"/>
</dbReference>
<dbReference type="AlphaFoldDB" id="A0A318L616"/>
<dbReference type="Gene3D" id="3.40.50.1000">
    <property type="entry name" value="HAD superfamily/HAD-like"/>
    <property type="match status" value="1"/>
</dbReference>
<sequence>MIQLIFSDLEKALLNNTYEISAANIDAVEVARAKGKRFVIFTPRNAQRIQNACEKSHIKCDKILMNGAKAIDENGHLLQEIFMNAEDVAAAAQLLIDQQLMFFCDTDKGIYSPYDENQLSEEYGEFIMSQQLKKNKKTAKALIQNNHFFDHLHQFETLDELTNRRVYCFEVFAANPARIGAIEHTIKAMSGVAFHDLNKHEFTITDKTATFDQMILKFMNAVKVTAGETLIISGCKDSLSLFEAYPNCCAIQGSEQELISRASSVALNASKAIYTTISNDTKAERDRDNAREDAKMARREAEKARRRAQYNVDNGIATEADLELLKPKPKRAFSERRPSNDDDKKPFRRDGRKPFNHDDKKSYSRDDRKPFNRDDKKPYRKDGKPFNKDDKKPYRKDDRKPYNKDDKKSFNKEGYKKDFHKDSPKKSETAAFNKPVRRKPQGK</sequence>
<feature type="region of interest" description="Disordered" evidence="1">
    <location>
        <begin position="280"/>
        <end position="443"/>
    </location>
</feature>
<feature type="compositionally biased region" description="Basic and acidic residues" evidence="1">
    <location>
        <begin position="332"/>
        <end position="428"/>
    </location>
</feature>
<comment type="caution">
    <text evidence="2">The sequence shown here is derived from an EMBL/GenBank/DDBJ whole genome shotgun (WGS) entry which is preliminary data.</text>
</comment>
<organism evidence="2 3">
    <name type="scientific">Dielma fastidiosa</name>
    <dbReference type="NCBI Taxonomy" id="1034346"/>
    <lineage>
        <taxon>Bacteria</taxon>
        <taxon>Bacillati</taxon>
        <taxon>Bacillota</taxon>
        <taxon>Erysipelotrichia</taxon>
        <taxon>Erysipelotrichales</taxon>
        <taxon>Erysipelotrichaceae</taxon>
        <taxon>Dielma</taxon>
    </lineage>
</organism>
<dbReference type="STRING" id="1034346.GCA_000313565_00959"/>
<evidence type="ECO:0000313" key="2">
    <source>
        <dbReference type="EMBL" id="PXX77137.1"/>
    </source>
</evidence>
<name>A0A318L616_9FIRM</name>
<feature type="compositionally biased region" description="Basic and acidic residues" evidence="1">
    <location>
        <begin position="281"/>
        <end position="303"/>
    </location>
</feature>
<dbReference type="PANTHER" id="PTHR10000">
    <property type="entry name" value="PHOSPHOSERINE PHOSPHATASE"/>
    <property type="match status" value="1"/>
</dbReference>
<protein>
    <submittedName>
        <fullName evidence="2">Haloacid dehalogenase-like hydrolase</fullName>
    </submittedName>
</protein>
<keyword evidence="2" id="KW-0378">Hydrolase</keyword>
<dbReference type="PANTHER" id="PTHR10000:SF55">
    <property type="entry name" value="5-AMINO-6-(5-PHOSPHO-D-RIBITYLAMINO)URACIL PHOSPHATASE YCSE"/>
    <property type="match status" value="1"/>
</dbReference>
<dbReference type="Proteomes" id="UP000247612">
    <property type="component" value="Unassembled WGS sequence"/>
</dbReference>
<dbReference type="RefSeq" id="WP_022937273.1">
    <property type="nucleotide sequence ID" value="NZ_CABKRQ010000002.1"/>
</dbReference>
<dbReference type="GO" id="GO:0005829">
    <property type="term" value="C:cytosol"/>
    <property type="evidence" value="ECO:0007669"/>
    <property type="project" value="TreeGrafter"/>
</dbReference>
<keyword evidence="3" id="KW-1185">Reference proteome</keyword>
<dbReference type="GO" id="GO:0000287">
    <property type="term" value="F:magnesium ion binding"/>
    <property type="evidence" value="ECO:0007669"/>
    <property type="project" value="TreeGrafter"/>
</dbReference>
<dbReference type="InterPro" id="IPR023214">
    <property type="entry name" value="HAD_sf"/>
</dbReference>
<evidence type="ECO:0000256" key="1">
    <source>
        <dbReference type="SAM" id="MobiDB-lite"/>
    </source>
</evidence>
<dbReference type="SUPFAM" id="SSF56784">
    <property type="entry name" value="HAD-like"/>
    <property type="match status" value="1"/>
</dbReference>
<dbReference type="GO" id="GO:0016791">
    <property type="term" value="F:phosphatase activity"/>
    <property type="evidence" value="ECO:0007669"/>
    <property type="project" value="TreeGrafter"/>
</dbReference>
<dbReference type="Gene3D" id="3.30.1240.10">
    <property type="match status" value="1"/>
</dbReference>
<dbReference type="InterPro" id="IPR036412">
    <property type="entry name" value="HAD-like_sf"/>
</dbReference>
<proteinExistence type="predicted"/>
<evidence type="ECO:0000313" key="3">
    <source>
        <dbReference type="Proteomes" id="UP000247612"/>
    </source>
</evidence>
<dbReference type="EMBL" id="QJKH01000012">
    <property type="protein sequence ID" value="PXX77137.1"/>
    <property type="molecule type" value="Genomic_DNA"/>
</dbReference>
<reference evidence="2 3" key="1">
    <citation type="submission" date="2018-05" db="EMBL/GenBank/DDBJ databases">
        <title>Genomic Encyclopedia of Type Strains, Phase IV (KMG-IV): sequencing the most valuable type-strain genomes for metagenomic binning, comparative biology and taxonomic classification.</title>
        <authorList>
            <person name="Goeker M."/>
        </authorList>
    </citation>
    <scope>NUCLEOTIDE SEQUENCE [LARGE SCALE GENOMIC DNA]</scope>
    <source>
        <strain evidence="2 3">JC118</strain>
    </source>
</reference>
<gene>
    <name evidence="2" type="ORF">DES51_11277</name>
</gene>
<accession>A0A318L616</accession>